<feature type="transmembrane region" description="Helical" evidence="1">
    <location>
        <begin position="16"/>
        <end position="39"/>
    </location>
</feature>
<comment type="caution">
    <text evidence="3">The sequence shown here is derived from an EMBL/GenBank/DDBJ whole genome shotgun (WGS) entry which is preliminary data.</text>
</comment>
<feature type="transmembrane region" description="Helical" evidence="1">
    <location>
        <begin position="155"/>
        <end position="178"/>
    </location>
</feature>
<feature type="transmembrane region" description="Helical" evidence="1">
    <location>
        <begin position="239"/>
        <end position="259"/>
    </location>
</feature>
<dbReference type="PANTHER" id="PTHR36435:SF1">
    <property type="entry name" value="CAAX AMINO TERMINAL PROTEASE FAMILY PROTEIN"/>
    <property type="match status" value="1"/>
</dbReference>
<reference evidence="4" key="1">
    <citation type="journal article" date="2019" name="Int. J. Syst. Evol. Microbiol.">
        <title>The Global Catalogue of Microorganisms (GCM) 10K type strain sequencing project: providing services to taxonomists for standard genome sequencing and annotation.</title>
        <authorList>
            <consortium name="The Broad Institute Genomics Platform"/>
            <consortium name="The Broad Institute Genome Sequencing Center for Infectious Disease"/>
            <person name="Wu L."/>
            <person name="Ma J."/>
        </authorList>
    </citation>
    <scope>NUCLEOTIDE SEQUENCE [LARGE SCALE GENOMIC DNA]</scope>
    <source>
        <strain evidence="4">CCUG 53762</strain>
    </source>
</reference>
<name>A0ABW4I8W6_9SPHI</name>
<feature type="transmembrane region" description="Helical" evidence="1">
    <location>
        <begin position="198"/>
        <end position="219"/>
    </location>
</feature>
<evidence type="ECO:0000256" key="1">
    <source>
        <dbReference type="SAM" id="Phobius"/>
    </source>
</evidence>
<dbReference type="GO" id="GO:0016787">
    <property type="term" value="F:hydrolase activity"/>
    <property type="evidence" value="ECO:0007669"/>
    <property type="project" value="UniProtKB-KW"/>
</dbReference>
<protein>
    <submittedName>
        <fullName evidence="3">CPBP family intramembrane glutamic endopeptidase</fullName>
        <ecNumber evidence="3">3.4.-.-</ecNumber>
    </submittedName>
</protein>
<dbReference type="EMBL" id="JBHUDG010000003">
    <property type="protein sequence ID" value="MFD1629186.1"/>
    <property type="molecule type" value="Genomic_DNA"/>
</dbReference>
<dbReference type="Pfam" id="PF02517">
    <property type="entry name" value="Rce1-like"/>
    <property type="match status" value="1"/>
</dbReference>
<gene>
    <name evidence="3" type="ORF">ACFSAH_04810</name>
</gene>
<feature type="domain" description="CAAX prenyl protease 2/Lysostaphin resistance protein A-like" evidence="2">
    <location>
        <begin position="164"/>
        <end position="251"/>
    </location>
</feature>
<feature type="transmembrane region" description="Helical" evidence="1">
    <location>
        <begin position="60"/>
        <end position="79"/>
    </location>
</feature>
<feature type="transmembrane region" description="Helical" evidence="1">
    <location>
        <begin position="99"/>
        <end position="118"/>
    </location>
</feature>
<keyword evidence="1" id="KW-0812">Transmembrane</keyword>
<proteinExistence type="predicted"/>
<dbReference type="InterPro" id="IPR003675">
    <property type="entry name" value="Rce1/LyrA-like_dom"/>
</dbReference>
<dbReference type="EC" id="3.4.-.-" evidence="3"/>
<evidence type="ECO:0000259" key="2">
    <source>
        <dbReference type="Pfam" id="PF02517"/>
    </source>
</evidence>
<dbReference type="PANTHER" id="PTHR36435">
    <property type="entry name" value="SLR1288 PROTEIN"/>
    <property type="match status" value="1"/>
</dbReference>
<keyword evidence="4" id="KW-1185">Reference proteome</keyword>
<feature type="transmembrane region" description="Helical" evidence="1">
    <location>
        <begin position="279"/>
        <end position="296"/>
    </location>
</feature>
<accession>A0ABW4I8W6</accession>
<dbReference type="Proteomes" id="UP001597118">
    <property type="component" value="Unassembled WGS sequence"/>
</dbReference>
<organism evidence="3 4">
    <name type="scientific">Pseudopedobacter beijingensis</name>
    <dbReference type="NCBI Taxonomy" id="1207056"/>
    <lineage>
        <taxon>Bacteria</taxon>
        <taxon>Pseudomonadati</taxon>
        <taxon>Bacteroidota</taxon>
        <taxon>Sphingobacteriia</taxon>
        <taxon>Sphingobacteriales</taxon>
        <taxon>Sphingobacteriaceae</taxon>
        <taxon>Pseudopedobacter</taxon>
    </lineage>
</organism>
<dbReference type="InterPro" id="IPR052710">
    <property type="entry name" value="CAAX_protease"/>
</dbReference>
<keyword evidence="1" id="KW-1133">Transmembrane helix</keyword>
<evidence type="ECO:0000313" key="4">
    <source>
        <dbReference type="Proteomes" id="UP001597118"/>
    </source>
</evidence>
<keyword evidence="1" id="KW-0472">Membrane</keyword>
<sequence length="303" mass="34821">MDDHQLVQYRHPIYELLYLILFCVLSGFAFSFLGMFVFMGMNSFSTDLLLDQQALSINVGFLRILQIFSSTGIFIMGPYLFSKKRGYHFERYYKLDGEVFPNLAVLSILCMFCALPLIEWMSAVNAKMVFPESLKGLESWMKMKEQEAELLTKQLLVMPSFADFTINFLMIALLPAIGEELLFRGALQNIFSSWFKNHHVAIWVTAILFSAIHLQFFGFFPRMFLGALFGYLLVWGKSLWYPIIGHLVNNGAAVVAAFILQQQGKSIDELDKTDTFPVYAYGLSAIFTLVLLLRFYQKSRKQD</sequence>
<evidence type="ECO:0000313" key="3">
    <source>
        <dbReference type="EMBL" id="MFD1629186.1"/>
    </source>
</evidence>
<keyword evidence="3" id="KW-0378">Hydrolase</keyword>
<dbReference type="RefSeq" id="WP_379661566.1">
    <property type="nucleotide sequence ID" value="NZ_JBHUDG010000003.1"/>
</dbReference>